<evidence type="ECO:0000313" key="2">
    <source>
        <dbReference type="Proteomes" id="UP001489897"/>
    </source>
</evidence>
<keyword evidence="2" id="KW-1185">Reference proteome</keyword>
<accession>A0ABU9S0T2</accession>
<dbReference type="EMBL" id="JAYMRV010000013">
    <property type="protein sequence ID" value="MEM5425883.1"/>
    <property type="molecule type" value="Genomic_DNA"/>
</dbReference>
<proteinExistence type="predicted"/>
<organism evidence="1 2">
    <name type="scientific">Paraburkholderia ferrariae</name>
    <dbReference type="NCBI Taxonomy" id="386056"/>
    <lineage>
        <taxon>Bacteria</taxon>
        <taxon>Pseudomonadati</taxon>
        <taxon>Pseudomonadota</taxon>
        <taxon>Betaproteobacteria</taxon>
        <taxon>Burkholderiales</taxon>
        <taxon>Burkholderiaceae</taxon>
        <taxon>Paraburkholderia</taxon>
    </lineage>
</organism>
<reference evidence="1 2" key="1">
    <citation type="submission" date="2024-01" db="EMBL/GenBank/DDBJ databases">
        <title>The diversity of rhizobia nodulating Mimosa spp. in eleven states of Brazil covering several biomes is determined by host plant, location, and edaphic factors.</title>
        <authorList>
            <person name="Rouws L."/>
            <person name="Barauna A."/>
            <person name="Beukes C."/>
            <person name="De Faria S.M."/>
            <person name="Gross E."/>
            <person name="Dos Reis Junior F.B."/>
            <person name="Simon M."/>
            <person name="Maluk M."/>
            <person name="Odee D.W."/>
            <person name="Kenicer G."/>
            <person name="Young J.P.W."/>
            <person name="Reis V.M."/>
            <person name="Zilli J."/>
            <person name="James E.K."/>
        </authorList>
    </citation>
    <scope>NUCLEOTIDE SEQUENCE [LARGE SCALE GENOMIC DNA]</scope>
    <source>
        <strain evidence="1 2">JPY167</strain>
    </source>
</reference>
<gene>
    <name evidence="1" type="ORF">VSR73_33115</name>
</gene>
<dbReference type="Proteomes" id="UP001489897">
    <property type="component" value="Unassembled WGS sequence"/>
</dbReference>
<protein>
    <submittedName>
        <fullName evidence="1">Uncharacterized protein</fullName>
    </submittedName>
</protein>
<comment type="caution">
    <text evidence="1">The sequence shown here is derived from an EMBL/GenBank/DDBJ whole genome shotgun (WGS) entry which is preliminary data.</text>
</comment>
<name>A0ABU9S0T2_9BURK</name>
<dbReference type="RefSeq" id="WP_342949706.1">
    <property type="nucleotide sequence ID" value="NZ_JAYMRV010000013.1"/>
</dbReference>
<sequence>MAQRNVTRQPVNGIVSVHWSLKKYQKPEEMVYQLAHDLPAHSHQLSLRIS</sequence>
<evidence type="ECO:0000313" key="1">
    <source>
        <dbReference type="EMBL" id="MEM5425883.1"/>
    </source>
</evidence>